<comment type="similarity">
    <text evidence="2">Belongs to the bacterial solute-binding protein SsuA/TauA family.</text>
</comment>
<dbReference type="InterPro" id="IPR015168">
    <property type="entry name" value="SsuA/THI5"/>
</dbReference>
<dbReference type="EMBL" id="MH594477">
    <property type="protein sequence ID" value="AXV46040.1"/>
    <property type="molecule type" value="Genomic_DNA"/>
</dbReference>
<geneLocation type="plasmid" evidence="5">
    <name>pIBAC_IncA/C</name>
</geneLocation>
<evidence type="ECO:0000313" key="5">
    <source>
        <dbReference type="EMBL" id="AXV46040.1"/>
    </source>
</evidence>
<evidence type="ECO:0000259" key="4">
    <source>
        <dbReference type="Pfam" id="PF09084"/>
    </source>
</evidence>
<reference evidence="5" key="1">
    <citation type="journal article" date="2019" name="Antimicrob. Agents Chemother.">
        <title>Interplay among IncA and bla KPC-Carrying Plasmids in Citrobacter freundii.</title>
        <authorList>
            <person name="Bitar I."/>
            <person name="Caltagirone M."/>
            <person name="Villa L."/>
            <person name="Mattioni Marchetti V."/>
            <person name="Nucleo E."/>
            <person name="Sarti M."/>
            <person name="Migliavacca R."/>
            <person name="Carattoli A."/>
        </authorList>
    </citation>
    <scope>NUCLEOTIDE SEQUENCE</scope>
    <source>
        <strain evidence="5">AA535</strain>
        <plasmid evidence="5">pIBAC_IncA/C</plasmid>
    </source>
</reference>
<evidence type="ECO:0000256" key="2">
    <source>
        <dbReference type="ARBA" id="ARBA00010742"/>
    </source>
</evidence>
<dbReference type="Pfam" id="PF09084">
    <property type="entry name" value="NMT1"/>
    <property type="match status" value="1"/>
</dbReference>
<dbReference type="AlphaFoldDB" id="A0A385FWE9"/>
<accession>A0A385FWE9</accession>
<dbReference type="InterPro" id="IPR017793">
    <property type="entry name" value="ABC_transptr_urea-assoc_sub-bd"/>
</dbReference>
<evidence type="ECO:0000256" key="3">
    <source>
        <dbReference type="ARBA" id="ARBA00022729"/>
    </source>
</evidence>
<feature type="domain" description="SsuA/THI5-like" evidence="4">
    <location>
        <begin position="84"/>
        <end position="273"/>
    </location>
</feature>
<dbReference type="GO" id="GO:0042597">
    <property type="term" value="C:periplasmic space"/>
    <property type="evidence" value="ECO:0007669"/>
    <property type="project" value="UniProtKB-SubCell"/>
</dbReference>
<dbReference type="NCBIfam" id="TIGR03427">
    <property type="entry name" value="ABC_peri_uca"/>
    <property type="match status" value="1"/>
</dbReference>
<dbReference type="PANTHER" id="PTHR30024:SF47">
    <property type="entry name" value="TAURINE-BINDING PERIPLASMIC PROTEIN"/>
    <property type="match status" value="1"/>
</dbReference>
<dbReference type="SUPFAM" id="SSF53850">
    <property type="entry name" value="Periplasmic binding protein-like II"/>
    <property type="match status" value="1"/>
</dbReference>
<keyword evidence="3" id="KW-0732">Signal</keyword>
<dbReference type="Gene3D" id="3.40.190.10">
    <property type="entry name" value="Periplasmic binding protein-like II"/>
    <property type="match status" value="2"/>
</dbReference>
<evidence type="ECO:0000256" key="1">
    <source>
        <dbReference type="ARBA" id="ARBA00004418"/>
    </source>
</evidence>
<protein>
    <submittedName>
        <fullName evidence="5">Nitrat ABC transporter substrate-binding</fullName>
    </submittedName>
</protein>
<proteinExistence type="inferred from homology"/>
<comment type="subcellular location">
    <subcellularLocation>
        <location evidence="1">Periplasm</location>
    </subcellularLocation>
</comment>
<sequence length="379" mass="40855">MFFMQVRLQISSCFSANLAPILAPTFQLEGKSMAKFVPSLILLAVALGSASTAQAKETYKIAWTIYAGSMPLSYAQDHGILKKWGEKYGLDIKAVQMNDYIEAQTQFRLGAFAGSIAMSLDALTIPAAGGMDTTVVMPLSASNGSDGVVMRGKNKTLADLKGQRINLVELSGSHYMLARGLDSAGMSESDITVVNTSDSDIGAAFADPSTVAVASWKPQLSQILHQFPDTTVVFDSSKIPNELVDVLMVNTDLLKKEPNLGKALTGAWYEAAAMLNPENPKHGEFIKYSAAILGTDPDSVEDQFSTIKFFTPVTAKEYVVSQDFKSKISEMAAFSFKHGLFESASEPGYVGIEAGDGTIIGSARNIKLRFPTTWIEEPK</sequence>
<keyword evidence="5" id="KW-0614">Plasmid</keyword>
<name>A0A385FWE9_CITFR</name>
<organism evidence="5">
    <name type="scientific">Citrobacter freundii</name>
    <dbReference type="NCBI Taxonomy" id="546"/>
    <lineage>
        <taxon>Bacteria</taxon>
        <taxon>Pseudomonadati</taxon>
        <taxon>Pseudomonadota</taxon>
        <taxon>Gammaproteobacteria</taxon>
        <taxon>Enterobacterales</taxon>
        <taxon>Enterobacteriaceae</taxon>
        <taxon>Citrobacter</taxon>
        <taxon>Citrobacter freundii complex</taxon>
    </lineage>
</organism>
<dbReference type="PANTHER" id="PTHR30024">
    <property type="entry name" value="ALIPHATIC SULFONATES-BINDING PROTEIN-RELATED"/>
    <property type="match status" value="1"/>
</dbReference>